<proteinExistence type="predicted"/>
<keyword evidence="1" id="KW-1133">Transmembrane helix</keyword>
<organism evidence="2">
    <name type="scientific">Rhizophora mucronata</name>
    <name type="common">Asiatic mangrove</name>
    <dbReference type="NCBI Taxonomy" id="61149"/>
    <lineage>
        <taxon>Eukaryota</taxon>
        <taxon>Viridiplantae</taxon>
        <taxon>Streptophyta</taxon>
        <taxon>Embryophyta</taxon>
        <taxon>Tracheophyta</taxon>
        <taxon>Spermatophyta</taxon>
        <taxon>Magnoliopsida</taxon>
        <taxon>eudicotyledons</taxon>
        <taxon>Gunneridae</taxon>
        <taxon>Pentapetalae</taxon>
        <taxon>rosids</taxon>
        <taxon>fabids</taxon>
        <taxon>Malpighiales</taxon>
        <taxon>Rhizophoraceae</taxon>
        <taxon>Rhizophora</taxon>
    </lineage>
</organism>
<dbReference type="AlphaFoldDB" id="A0A2P2NMM9"/>
<keyword evidence="1" id="KW-0472">Membrane</keyword>
<evidence type="ECO:0000256" key="1">
    <source>
        <dbReference type="SAM" id="Phobius"/>
    </source>
</evidence>
<name>A0A2P2NMM9_RHIMU</name>
<keyword evidence="1" id="KW-0812">Transmembrane</keyword>
<reference evidence="2" key="1">
    <citation type="submission" date="2018-02" db="EMBL/GenBank/DDBJ databases">
        <title>Rhizophora mucronata_Transcriptome.</title>
        <authorList>
            <person name="Meera S.P."/>
            <person name="Sreeshan A."/>
            <person name="Augustine A."/>
        </authorList>
    </citation>
    <scope>NUCLEOTIDE SEQUENCE</scope>
    <source>
        <tissue evidence="2">Leaf</tissue>
    </source>
</reference>
<feature type="transmembrane region" description="Helical" evidence="1">
    <location>
        <begin position="25"/>
        <end position="46"/>
    </location>
</feature>
<accession>A0A2P2NMM9</accession>
<dbReference type="EMBL" id="GGEC01063263">
    <property type="protein sequence ID" value="MBX43747.1"/>
    <property type="molecule type" value="Transcribed_RNA"/>
</dbReference>
<sequence length="61" mass="6820">MGKASSFLLFHNTYEFTCLCMPMPSVSICHCFCLVNIALHFVAILVNHMRIPLYAIIGSIS</sequence>
<evidence type="ECO:0000313" key="2">
    <source>
        <dbReference type="EMBL" id="MBX43747.1"/>
    </source>
</evidence>
<protein>
    <submittedName>
        <fullName evidence="2">Uncharacterized protein</fullName>
    </submittedName>
</protein>